<dbReference type="Proteomes" id="UP000193240">
    <property type="component" value="Unassembled WGS sequence"/>
</dbReference>
<evidence type="ECO:0000313" key="3">
    <source>
        <dbReference type="EMBL" id="OSS47722.1"/>
    </source>
</evidence>
<organism evidence="3 4">
    <name type="scientific">Epicoccum nigrum</name>
    <name type="common">Soil fungus</name>
    <name type="synonym">Epicoccum purpurascens</name>
    <dbReference type="NCBI Taxonomy" id="105696"/>
    <lineage>
        <taxon>Eukaryota</taxon>
        <taxon>Fungi</taxon>
        <taxon>Dikarya</taxon>
        <taxon>Ascomycota</taxon>
        <taxon>Pezizomycotina</taxon>
        <taxon>Dothideomycetes</taxon>
        <taxon>Pleosporomycetidae</taxon>
        <taxon>Pleosporales</taxon>
        <taxon>Pleosporineae</taxon>
        <taxon>Didymellaceae</taxon>
        <taxon>Epicoccum</taxon>
    </lineage>
</organism>
<evidence type="ECO:0000256" key="1">
    <source>
        <dbReference type="SAM" id="SignalP"/>
    </source>
</evidence>
<name>A0A1Y2LVT1_EPING</name>
<accession>A0A1Y2LVT1</accession>
<dbReference type="InterPro" id="IPR010610">
    <property type="entry name" value="EryCIII-like_C"/>
</dbReference>
<feature type="chain" id="PRO_5012892402" description="Erythromycin biosynthesis protein CIII-like C-terminal domain-containing protein" evidence="1">
    <location>
        <begin position="26"/>
        <end position="486"/>
    </location>
</feature>
<dbReference type="AlphaFoldDB" id="A0A1Y2LVT1"/>
<gene>
    <name evidence="3" type="ORF">B5807_07512</name>
</gene>
<feature type="signal peptide" evidence="1">
    <location>
        <begin position="1"/>
        <end position="25"/>
    </location>
</feature>
<dbReference type="GO" id="GO:0016757">
    <property type="term" value="F:glycosyltransferase activity"/>
    <property type="evidence" value="ECO:0007669"/>
    <property type="project" value="UniProtKB-ARBA"/>
</dbReference>
<dbReference type="PANTHER" id="PTHR48050:SF13">
    <property type="entry name" value="STEROL 3-BETA-GLUCOSYLTRANSFERASE UGT80A2"/>
    <property type="match status" value="1"/>
</dbReference>
<feature type="domain" description="Erythromycin biosynthesis protein CIII-like C-terminal" evidence="2">
    <location>
        <begin position="361"/>
        <end position="462"/>
    </location>
</feature>
<dbReference type="STRING" id="105696.A0A1Y2LVT1"/>
<keyword evidence="4" id="KW-1185">Reference proteome</keyword>
<dbReference type="PANTHER" id="PTHR48050">
    <property type="entry name" value="STEROL 3-BETA-GLUCOSYLTRANSFERASE"/>
    <property type="match status" value="1"/>
</dbReference>
<reference evidence="3 4" key="1">
    <citation type="journal article" date="2017" name="Genome Announc.">
        <title>Genome sequence of the saprophytic ascomycete Epicoccum nigrum ICMP 19927 strain isolated from New Zealand.</title>
        <authorList>
            <person name="Fokin M."/>
            <person name="Fleetwood D."/>
            <person name="Weir B.S."/>
            <person name="Villas-Boas S.G."/>
        </authorList>
    </citation>
    <scope>NUCLEOTIDE SEQUENCE [LARGE SCALE GENOMIC DNA]</scope>
    <source>
        <strain evidence="3 4">ICMP 19927</strain>
    </source>
</reference>
<dbReference type="SUPFAM" id="SSF53756">
    <property type="entry name" value="UDP-Glycosyltransferase/glycogen phosphorylase"/>
    <property type="match status" value="1"/>
</dbReference>
<dbReference type="Pfam" id="PF06722">
    <property type="entry name" value="EryCIII-like_C"/>
    <property type="match status" value="1"/>
</dbReference>
<keyword evidence="1" id="KW-0732">Signal</keyword>
<dbReference type="Gene3D" id="3.40.50.2000">
    <property type="entry name" value="Glycogen Phosphorylase B"/>
    <property type="match status" value="2"/>
</dbReference>
<dbReference type="EMBL" id="KZ107848">
    <property type="protein sequence ID" value="OSS47722.1"/>
    <property type="molecule type" value="Genomic_DNA"/>
</dbReference>
<dbReference type="InterPro" id="IPR050426">
    <property type="entry name" value="Glycosyltransferase_28"/>
</dbReference>
<proteinExistence type="predicted"/>
<evidence type="ECO:0000259" key="2">
    <source>
        <dbReference type="Pfam" id="PF06722"/>
    </source>
</evidence>
<dbReference type="OMA" id="TWWSEVE"/>
<dbReference type="InParanoid" id="A0A1Y2LVT1"/>
<sequence>MPSTSLFVASIVPLVALLYLQWSKGYFSDLISGQNAGLLPHSKTPIVMAAIPAFSHMEKVTPIASSLIDLGYPIIFIAGPEFEEYVESIGATYVPIEGKGPSLMNESQMAQFLTLQGDEREIFAFKQIFLDEIPAQHRTIQRTFTQIRKDYGSDQPLIYIADCSFAGIAPVLKGAPGIRPDAAFSIGLAPYSGASNDSFPFRSGRHPDTSPDSKKIHFETQQAQENMYPDAEWNGHVHKVLADAGATSSYSSIFDMMVLASDTYLQYGIPAFEYPRSDLRDNLRFIGAPLAVGIAERKLPSWWDDVVTAKKEGKHIIAVTMSGAIYDNNALIVPALKAFGHREDLFVVATLVNFEPETLDFDIPANTRVTRFFPLDLALPYVDFLISNGGFGTVQQGLKAGTPMLLSGVGQDKSQTGAILNYVGNGIYHAVHQVDPEALERSLDELLRNQTYRAKAKSLAKQYEKYDAIKIVDEEIQKVLKQKRNV</sequence>
<protein>
    <recommendedName>
        <fullName evidence="2">Erythromycin biosynthesis protein CIII-like C-terminal domain-containing protein</fullName>
    </recommendedName>
</protein>
<evidence type="ECO:0000313" key="4">
    <source>
        <dbReference type="Proteomes" id="UP000193240"/>
    </source>
</evidence>